<evidence type="ECO:0000313" key="2">
    <source>
        <dbReference type="EMBL" id="KAK7862899.1"/>
    </source>
</evidence>
<feature type="compositionally biased region" description="Basic residues" evidence="1">
    <location>
        <begin position="94"/>
        <end position="135"/>
    </location>
</feature>
<accession>A0AAN9VRQ4</accession>
<reference evidence="2 3" key="1">
    <citation type="submission" date="2024-03" db="EMBL/GenBank/DDBJ databases">
        <title>The genome assembly and annotation of the cricket Gryllus longicercus Weissman &amp; Gray.</title>
        <authorList>
            <person name="Szrajer S."/>
            <person name="Gray D."/>
            <person name="Ylla G."/>
        </authorList>
    </citation>
    <scope>NUCLEOTIDE SEQUENCE [LARGE SCALE GENOMIC DNA]</scope>
    <source>
        <strain evidence="2">DAG 2021-001</strain>
        <tissue evidence="2">Whole body minus gut</tissue>
    </source>
</reference>
<comment type="caution">
    <text evidence="2">The sequence shown here is derived from an EMBL/GenBank/DDBJ whole genome shotgun (WGS) entry which is preliminary data.</text>
</comment>
<keyword evidence="3" id="KW-1185">Reference proteome</keyword>
<dbReference type="Proteomes" id="UP001378592">
    <property type="component" value="Unassembled WGS sequence"/>
</dbReference>
<feature type="region of interest" description="Disordered" evidence="1">
    <location>
        <begin position="94"/>
        <end position="142"/>
    </location>
</feature>
<dbReference type="EMBL" id="JAZDUA010000251">
    <property type="protein sequence ID" value="KAK7862899.1"/>
    <property type="molecule type" value="Genomic_DNA"/>
</dbReference>
<feature type="compositionally biased region" description="Acidic residues" evidence="1">
    <location>
        <begin position="1"/>
        <end position="11"/>
    </location>
</feature>
<name>A0AAN9VRQ4_9ORTH</name>
<protein>
    <submittedName>
        <fullName evidence="2">Uncharacterized protein</fullName>
    </submittedName>
</protein>
<organism evidence="2 3">
    <name type="scientific">Gryllus longicercus</name>
    <dbReference type="NCBI Taxonomy" id="2509291"/>
    <lineage>
        <taxon>Eukaryota</taxon>
        <taxon>Metazoa</taxon>
        <taxon>Ecdysozoa</taxon>
        <taxon>Arthropoda</taxon>
        <taxon>Hexapoda</taxon>
        <taxon>Insecta</taxon>
        <taxon>Pterygota</taxon>
        <taxon>Neoptera</taxon>
        <taxon>Polyneoptera</taxon>
        <taxon>Orthoptera</taxon>
        <taxon>Ensifera</taxon>
        <taxon>Gryllidea</taxon>
        <taxon>Grylloidea</taxon>
        <taxon>Gryllidae</taxon>
        <taxon>Gryllinae</taxon>
        <taxon>Gryllus</taxon>
    </lineage>
</organism>
<feature type="region of interest" description="Disordered" evidence="1">
    <location>
        <begin position="1"/>
        <end position="22"/>
    </location>
</feature>
<dbReference type="AlphaFoldDB" id="A0AAN9VRQ4"/>
<evidence type="ECO:0000256" key="1">
    <source>
        <dbReference type="SAM" id="MobiDB-lite"/>
    </source>
</evidence>
<proteinExistence type="predicted"/>
<gene>
    <name evidence="2" type="ORF">R5R35_002451</name>
</gene>
<sequence>MASPDEVMETSDLDRQAQSEEISLDLSMERLNINDEEVSPARETPDWIIPPWKLKASTSHSDVDNMHYFYGERVMTVTFNSRDYQVDLKYLTKHSHKRQCKHRHHHKSHNHHHRHHHKNHNHHRRHRPNCPHYKPKSPTPSE</sequence>
<evidence type="ECO:0000313" key="3">
    <source>
        <dbReference type="Proteomes" id="UP001378592"/>
    </source>
</evidence>